<name>A0A834XH63_9FABA</name>
<dbReference type="AlphaFoldDB" id="A0A834XH63"/>
<sequence length="42" mass="4635">MASGASHSDQTKIEWKTVRNFAVNCWVGMGGPRERVKDSIQG</sequence>
<evidence type="ECO:0000313" key="1">
    <source>
        <dbReference type="EMBL" id="KAF7844355.1"/>
    </source>
</evidence>
<gene>
    <name evidence="1" type="ORF">G2W53_001260</name>
</gene>
<comment type="caution">
    <text evidence="1">The sequence shown here is derived from an EMBL/GenBank/DDBJ whole genome shotgun (WGS) entry which is preliminary data.</text>
</comment>
<protein>
    <submittedName>
        <fullName evidence="1">Uncharacterized protein</fullName>
    </submittedName>
</protein>
<proteinExistence type="predicted"/>
<reference evidence="1" key="1">
    <citation type="submission" date="2020-09" db="EMBL/GenBank/DDBJ databases">
        <title>Genome-Enabled Discovery of Anthraquinone Biosynthesis in Senna tora.</title>
        <authorList>
            <person name="Kang S.-H."/>
            <person name="Pandey R.P."/>
            <person name="Lee C.-M."/>
            <person name="Sim J.-S."/>
            <person name="Jeong J.-T."/>
            <person name="Choi B.-S."/>
            <person name="Jung M."/>
            <person name="Ginzburg D."/>
            <person name="Zhao K."/>
            <person name="Won S.Y."/>
            <person name="Oh T.-J."/>
            <person name="Yu Y."/>
            <person name="Kim N.-H."/>
            <person name="Lee O.R."/>
            <person name="Lee T.-H."/>
            <person name="Bashyal P."/>
            <person name="Kim T.-S."/>
            <person name="Lee W.-H."/>
            <person name="Kawkins C."/>
            <person name="Kim C.-K."/>
            <person name="Kim J.S."/>
            <person name="Ahn B.O."/>
            <person name="Rhee S.Y."/>
            <person name="Sohng J.K."/>
        </authorList>
    </citation>
    <scope>NUCLEOTIDE SEQUENCE</scope>
    <source>
        <tissue evidence="1">Leaf</tissue>
    </source>
</reference>
<dbReference type="EMBL" id="JAAIUW010000001">
    <property type="protein sequence ID" value="KAF7844355.1"/>
    <property type="molecule type" value="Genomic_DNA"/>
</dbReference>
<keyword evidence="2" id="KW-1185">Reference proteome</keyword>
<dbReference type="Proteomes" id="UP000634136">
    <property type="component" value="Unassembled WGS sequence"/>
</dbReference>
<accession>A0A834XH63</accession>
<evidence type="ECO:0000313" key="2">
    <source>
        <dbReference type="Proteomes" id="UP000634136"/>
    </source>
</evidence>
<organism evidence="1 2">
    <name type="scientific">Senna tora</name>
    <dbReference type="NCBI Taxonomy" id="362788"/>
    <lineage>
        <taxon>Eukaryota</taxon>
        <taxon>Viridiplantae</taxon>
        <taxon>Streptophyta</taxon>
        <taxon>Embryophyta</taxon>
        <taxon>Tracheophyta</taxon>
        <taxon>Spermatophyta</taxon>
        <taxon>Magnoliopsida</taxon>
        <taxon>eudicotyledons</taxon>
        <taxon>Gunneridae</taxon>
        <taxon>Pentapetalae</taxon>
        <taxon>rosids</taxon>
        <taxon>fabids</taxon>
        <taxon>Fabales</taxon>
        <taxon>Fabaceae</taxon>
        <taxon>Caesalpinioideae</taxon>
        <taxon>Cassia clade</taxon>
        <taxon>Senna</taxon>
    </lineage>
</organism>